<feature type="transmembrane region" description="Helical" evidence="1">
    <location>
        <begin position="6"/>
        <end position="27"/>
    </location>
</feature>
<evidence type="ECO:0000313" key="2">
    <source>
        <dbReference type="EMBL" id="KKN39678.1"/>
    </source>
</evidence>
<dbReference type="AlphaFoldDB" id="A0A0F9TDX0"/>
<proteinExistence type="predicted"/>
<gene>
    <name evidence="2" type="ORF">LCGC14_0741130</name>
</gene>
<feature type="transmembrane region" description="Helical" evidence="1">
    <location>
        <begin position="62"/>
        <end position="80"/>
    </location>
</feature>
<sequence>MRKQIFWQYAQWKLVYLPLAPILPWALRGLVEEYLFSFLTDQFGGVVWLMSIVTWAAAHPTLGIGIVVLALGAVIVVLAVRDARRKVRRVRAMDDVLLEMFKLALEEAERKAQSIVLDKKWEDTLKEIGKHIVGVDAEEYSGKDMTSKKQIAKIEKQVRKVSPTDEDTVPIYRAIANALENNDYGIQESLANHRRYRRLRKQLEQRRRVPSQAVNGAVNKCLDRLDILPNIYVHQKARMRNRVGLGQGTLASMREFIKAQDNNTGDMSNCLTELRVAVANFLGGENGG</sequence>
<comment type="caution">
    <text evidence="2">The sequence shown here is derived from an EMBL/GenBank/DDBJ whole genome shotgun (WGS) entry which is preliminary data.</text>
</comment>
<evidence type="ECO:0000256" key="1">
    <source>
        <dbReference type="SAM" id="Phobius"/>
    </source>
</evidence>
<keyword evidence="1" id="KW-0472">Membrane</keyword>
<dbReference type="EMBL" id="LAZR01001750">
    <property type="protein sequence ID" value="KKN39678.1"/>
    <property type="molecule type" value="Genomic_DNA"/>
</dbReference>
<reference evidence="2" key="1">
    <citation type="journal article" date="2015" name="Nature">
        <title>Complex archaea that bridge the gap between prokaryotes and eukaryotes.</title>
        <authorList>
            <person name="Spang A."/>
            <person name="Saw J.H."/>
            <person name="Jorgensen S.L."/>
            <person name="Zaremba-Niedzwiedzka K."/>
            <person name="Martijn J."/>
            <person name="Lind A.E."/>
            <person name="van Eijk R."/>
            <person name="Schleper C."/>
            <person name="Guy L."/>
            <person name="Ettema T.J."/>
        </authorList>
    </citation>
    <scope>NUCLEOTIDE SEQUENCE</scope>
</reference>
<accession>A0A0F9TDX0</accession>
<keyword evidence="1" id="KW-1133">Transmembrane helix</keyword>
<organism evidence="2">
    <name type="scientific">marine sediment metagenome</name>
    <dbReference type="NCBI Taxonomy" id="412755"/>
    <lineage>
        <taxon>unclassified sequences</taxon>
        <taxon>metagenomes</taxon>
        <taxon>ecological metagenomes</taxon>
    </lineage>
</organism>
<protein>
    <submittedName>
        <fullName evidence="2">Uncharacterized protein</fullName>
    </submittedName>
</protein>
<keyword evidence="1" id="KW-0812">Transmembrane</keyword>
<name>A0A0F9TDX0_9ZZZZ</name>